<name>A0AA39KWI0_9HYME</name>
<feature type="compositionally biased region" description="Basic and acidic residues" evidence="1">
    <location>
        <begin position="20"/>
        <end position="30"/>
    </location>
</feature>
<feature type="compositionally biased region" description="Basic residues" evidence="1">
    <location>
        <begin position="386"/>
        <end position="402"/>
    </location>
</feature>
<sequence length="565" mass="65476">MASKATAALMRLREIDQKYKYRYENKKNPSDSDDDDDDVSKNEPILEIYKPQLNIKIPDAYEDYLDTNSSNDNNEHSIAVRIINGNDNKESKSSSKISEIIIERNKPSTKSMEEIDDLKKGINNNENIQVPETTAKIINQELSISENLDDISNSIPELSKRSEDDSENNLSLAITVQSIESNDDEDKLIINENSKNSSLEKYSDDTFESNSSGENKSKNELTPPVLLSSNKSEISKNIEKIVEINTKEIFDKAKNNNDTDISTINDMKTIESSNNYSQMSPEGDINNDTHKIVPNNDKISIMSNNNSTSNENNKISIDASNYYLKNSIKDNNKIREHENSMKSIVQGESSMSFENSEKYSHDLITTQTKDKIQFISYNNSEDKIGTKKHTKEKIQRHRRRKKNTEDNKREYTVNKKMLEQKMLRDHVRFRHEHERIHSTMIHYLEKMKEERRKLNLLWPNRLICPERVDVGRTIKPLDFPNVSSFIRPSDDLINQHPDPNVDILRNRLFDIRQWLKNQYLIYKEHCSVAATINKTYRCDFTVDTTKVITRKNNSRKAGSVNKSYV</sequence>
<protein>
    <submittedName>
        <fullName evidence="2">Uncharacterized protein</fullName>
    </submittedName>
</protein>
<evidence type="ECO:0000313" key="3">
    <source>
        <dbReference type="Proteomes" id="UP001168990"/>
    </source>
</evidence>
<accession>A0AA39KWI0</accession>
<evidence type="ECO:0000313" key="2">
    <source>
        <dbReference type="EMBL" id="KAK0176543.1"/>
    </source>
</evidence>
<dbReference type="EMBL" id="JAQQBS010000001">
    <property type="protein sequence ID" value="KAK0176543.1"/>
    <property type="molecule type" value="Genomic_DNA"/>
</dbReference>
<evidence type="ECO:0000256" key="1">
    <source>
        <dbReference type="SAM" id="MobiDB-lite"/>
    </source>
</evidence>
<dbReference type="AlphaFoldDB" id="A0AA39KWI0"/>
<reference evidence="2" key="1">
    <citation type="journal article" date="2023" name="bioRxiv">
        <title>Scaffold-level genome assemblies of two parasitoid biocontrol wasps reveal the parthenogenesis mechanism and an associated novel virus.</title>
        <authorList>
            <person name="Inwood S."/>
            <person name="Skelly J."/>
            <person name="Guhlin J."/>
            <person name="Harrop T."/>
            <person name="Goldson S."/>
            <person name="Dearden P."/>
        </authorList>
    </citation>
    <scope>NUCLEOTIDE SEQUENCE</scope>
    <source>
        <strain evidence="2">Irish</strain>
        <tissue evidence="2">Whole body</tissue>
    </source>
</reference>
<reference evidence="2" key="2">
    <citation type="submission" date="2023-03" db="EMBL/GenBank/DDBJ databases">
        <authorList>
            <person name="Inwood S.N."/>
            <person name="Skelly J.G."/>
            <person name="Guhlin J."/>
            <person name="Harrop T.W.R."/>
            <person name="Goldson S.G."/>
            <person name="Dearden P.K."/>
        </authorList>
    </citation>
    <scope>NUCLEOTIDE SEQUENCE</scope>
    <source>
        <strain evidence="2">Irish</strain>
        <tissue evidence="2">Whole body</tissue>
    </source>
</reference>
<feature type="region of interest" description="Disordered" evidence="1">
    <location>
        <begin position="385"/>
        <end position="409"/>
    </location>
</feature>
<gene>
    <name evidence="2" type="ORF">PV328_000668</name>
</gene>
<feature type="region of interest" description="Disordered" evidence="1">
    <location>
        <begin position="198"/>
        <end position="224"/>
    </location>
</feature>
<feature type="region of interest" description="Disordered" evidence="1">
    <location>
        <begin position="20"/>
        <end position="41"/>
    </location>
</feature>
<keyword evidence="3" id="KW-1185">Reference proteome</keyword>
<organism evidence="2 3">
    <name type="scientific">Microctonus aethiopoides</name>
    <dbReference type="NCBI Taxonomy" id="144406"/>
    <lineage>
        <taxon>Eukaryota</taxon>
        <taxon>Metazoa</taxon>
        <taxon>Ecdysozoa</taxon>
        <taxon>Arthropoda</taxon>
        <taxon>Hexapoda</taxon>
        <taxon>Insecta</taxon>
        <taxon>Pterygota</taxon>
        <taxon>Neoptera</taxon>
        <taxon>Endopterygota</taxon>
        <taxon>Hymenoptera</taxon>
        <taxon>Apocrita</taxon>
        <taxon>Ichneumonoidea</taxon>
        <taxon>Braconidae</taxon>
        <taxon>Euphorinae</taxon>
        <taxon>Microctonus</taxon>
    </lineage>
</organism>
<proteinExistence type="predicted"/>
<dbReference type="Proteomes" id="UP001168990">
    <property type="component" value="Unassembled WGS sequence"/>
</dbReference>
<comment type="caution">
    <text evidence="2">The sequence shown here is derived from an EMBL/GenBank/DDBJ whole genome shotgun (WGS) entry which is preliminary data.</text>
</comment>